<sequence length="123" mass="14038">MGHLFATKLAQRCRSSKFFTIWRSGIFLAAQPKWLTTRGVGRWSLDNRKCDCARLALKGIRQNNGAAFFAAELGWLMIRRAGPQESGHQEKRKRPLSSDKRRMKKEWPLRNLHSAGAILCTAL</sequence>
<evidence type="ECO:0000313" key="2">
    <source>
        <dbReference type="EMBL" id="RAZ79111.1"/>
    </source>
</evidence>
<feature type="compositionally biased region" description="Basic and acidic residues" evidence="1">
    <location>
        <begin position="96"/>
        <end position="105"/>
    </location>
</feature>
<dbReference type="AlphaFoldDB" id="A0A365L0Z7"/>
<dbReference type="EMBL" id="QLZR01000002">
    <property type="protein sequence ID" value="RAZ79111.1"/>
    <property type="molecule type" value="Genomic_DNA"/>
</dbReference>
<dbReference type="Proteomes" id="UP000251002">
    <property type="component" value="Unassembled WGS sequence"/>
</dbReference>
<organism evidence="2 3">
    <name type="scientific">Planococcus halotolerans</name>
    <dbReference type="NCBI Taxonomy" id="2233542"/>
    <lineage>
        <taxon>Bacteria</taxon>
        <taxon>Bacillati</taxon>
        <taxon>Bacillota</taxon>
        <taxon>Bacilli</taxon>
        <taxon>Bacillales</taxon>
        <taxon>Caryophanaceae</taxon>
        <taxon>Planococcus</taxon>
    </lineage>
</organism>
<reference evidence="2 3" key="1">
    <citation type="submission" date="2018-06" db="EMBL/GenBank/DDBJ databases">
        <title>The draft genome sequences of strains SCU63 and S1.</title>
        <authorList>
            <person name="Gan L."/>
        </authorList>
    </citation>
    <scope>NUCLEOTIDE SEQUENCE [LARGE SCALE GENOMIC DNA]</scope>
    <source>
        <strain evidence="2 3">SCU63</strain>
    </source>
</reference>
<accession>A0A365L0Z7</accession>
<feature type="region of interest" description="Disordered" evidence="1">
    <location>
        <begin position="83"/>
        <end position="105"/>
    </location>
</feature>
<proteinExistence type="predicted"/>
<keyword evidence="3" id="KW-1185">Reference proteome</keyword>
<gene>
    <name evidence="2" type="ORF">DP120_05710</name>
</gene>
<evidence type="ECO:0000256" key="1">
    <source>
        <dbReference type="SAM" id="MobiDB-lite"/>
    </source>
</evidence>
<protein>
    <submittedName>
        <fullName evidence="2">Uncharacterized protein</fullName>
    </submittedName>
</protein>
<comment type="caution">
    <text evidence="2">The sequence shown here is derived from an EMBL/GenBank/DDBJ whole genome shotgun (WGS) entry which is preliminary data.</text>
</comment>
<evidence type="ECO:0000313" key="3">
    <source>
        <dbReference type="Proteomes" id="UP000251002"/>
    </source>
</evidence>
<name>A0A365L0Z7_9BACL</name>